<dbReference type="VEuPathDB" id="TrichDB:TVAG_535860"/>
<accession>A2HZC7</accession>
<dbReference type="VEuPathDB" id="TrichDB:TVAGG3_0469440"/>
<dbReference type="AlphaFoldDB" id="A2HZC7"/>
<organism evidence="1 2">
    <name type="scientific">Trichomonas vaginalis (strain ATCC PRA-98 / G3)</name>
    <dbReference type="NCBI Taxonomy" id="412133"/>
    <lineage>
        <taxon>Eukaryota</taxon>
        <taxon>Metamonada</taxon>
        <taxon>Parabasalia</taxon>
        <taxon>Trichomonadida</taxon>
        <taxon>Trichomonadidae</taxon>
        <taxon>Trichomonas</taxon>
    </lineage>
</organism>
<dbReference type="InParanoid" id="A2HZC7"/>
<protein>
    <submittedName>
        <fullName evidence="1">Uncharacterized protein</fullName>
    </submittedName>
</protein>
<dbReference type="EMBL" id="DS149367">
    <property type="protein sequence ID" value="EAX65239.1"/>
    <property type="molecule type" value="Genomic_DNA"/>
</dbReference>
<sequence>MAKCTDCKQKIKLLLSDLVSNLSKFKGGILSKTVPNKYKTTPDEYAKEVENDD</sequence>
<reference evidence="1" key="1">
    <citation type="submission" date="2006-10" db="EMBL/GenBank/DDBJ databases">
        <authorList>
            <person name="Amadeo P."/>
            <person name="Zhao Q."/>
            <person name="Wortman J."/>
            <person name="Fraser-Liggett C."/>
            <person name="Carlton J."/>
        </authorList>
    </citation>
    <scope>NUCLEOTIDE SEQUENCE</scope>
    <source>
        <strain evidence="1">G3</strain>
    </source>
</reference>
<reference evidence="1" key="2">
    <citation type="journal article" date="2007" name="Science">
        <title>Draft genome sequence of the sexually transmitted pathogen Trichomonas vaginalis.</title>
        <authorList>
            <person name="Carlton J.M."/>
            <person name="Hirt R.P."/>
            <person name="Silva J.C."/>
            <person name="Delcher A.L."/>
            <person name="Schatz M."/>
            <person name="Zhao Q."/>
            <person name="Wortman J.R."/>
            <person name="Bidwell S.L."/>
            <person name="Alsmark U.C.M."/>
            <person name="Besteiro S."/>
            <person name="Sicheritz-Ponten T."/>
            <person name="Noel C.J."/>
            <person name="Dacks J.B."/>
            <person name="Foster P.G."/>
            <person name="Simillion C."/>
            <person name="Van de Peer Y."/>
            <person name="Miranda-Saavedra D."/>
            <person name="Barton G.J."/>
            <person name="Westrop G.D."/>
            <person name="Mueller S."/>
            <person name="Dessi D."/>
            <person name="Fiori P.L."/>
            <person name="Ren Q."/>
            <person name="Paulsen I."/>
            <person name="Zhang H."/>
            <person name="Bastida-Corcuera F.D."/>
            <person name="Simoes-Barbosa A."/>
            <person name="Brown M.T."/>
            <person name="Hayes R.D."/>
            <person name="Mukherjee M."/>
            <person name="Okumura C.Y."/>
            <person name="Schneider R."/>
            <person name="Smith A.J."/>
            <person name="Vanacova S."/>
            <person name="Villalvazo M."/>
            <person name="Haas B.J."/>
            <person name="Pertea M."/>
            <person name="Feldblyum T.V."/>
            <person name="Utterback T.R."/>
            <person name="Shu C.L."/>
            <person name="Osoegawa K."/>
            <person name="de Jong P.J."/>
            <person name="Hrdy I."/>
            <person name="Horvathova L."/>
            <person name="Zubacova Z."/>
            <person name="Dolezal P."/>
            <person name="Malik S.B."/>
            <person name="Logsdon J.M. Jr."/>
            <person name="Henze K."/>
            <person name="Gupta A."/>
            <person name="Wang C.C."/>
            <person name="Dunne R.L."/>
            <person name="Upcroft J.A."/>
            <person name="Upcroft P."/>
            <person name="White O."/>
            <person name="Salzberg S.L."/>
            <person name="Tang P."/>
            <person name="Chiu C.-H."/>
            <person name="Lee Y.-S."/>
            <person name="Embley T.M."/>
            <person name="Coombs G.H."/>
            <person name="Mottram J.C."/>
            <person name="Tachezy J."/>
            <person name="Fraser-Liggett C.M."/>
            <person name="Johnson P.J."/>
        </authorList>
    </citation>
    <scope>NUCLEOTIDE SEQUENCE [LARGE SCALE GENOMIC DNA]</scope>
    <source>
        <strain evidence="1">G3</strain>
    </source>
</reference>
<evidence type="ECO:0000313" key="2">
    <source>
        <dbReference type="Proteomes" id="UP000001542"/>
    </source>
</evidence>
<keyword evidence="2" id="KW-1185">Reference proteome</keyword>
<dbReference type="Proteomes" id="UP000001542">
    <property type="component" value="Unassembled WGS sequence"/>
</dbReference>
<gene>
    <name evidence="1" type="ORF">TVAG_535860</name>
</gene>
<name>A2HZC7_TRIV3</name>
<evidence type="ECO:0000313" key="1">
    <source>
        <dbReference type="EMBL" id="EAX65239.1"/>
    </source>
</evidence>
<proteinExistence type="predicted"/>